<dbReference type="Gene3D" id="3.40.50.720">
    <property type="entry name" value="NAD(P)-binding Rossmann-like Domain"/>
    <property type="match status" value="1"/>
</dbReference>
<protein>
    <submittedName>
        <fullName evidence="2">Zinc-binding dehydrogenase</fullName>
    </submittedName>
</protein>
<dbReference type="AlphaFoldDB" id="A0AAN6IH12"/>
<dbReference type="CDD" id="cd08273">
    <property type="entry name" value="MDR8"/>
    <property type="match status" value="1"/>
</dbReference>
<comment type="caution">
    <text evidence="2">The sequence shown here is derived from an EMBL/GenBank/DDBJ whole genome shotgun (WGS) entry which is preliminary data.</text>
</comment>
<sequence>MPTAIKNVCITAFGGPEVVKVVNSSLPDPEPKHVQVQVLYSGFSGADINMRLGHYPMQKKAPLVPGYCHVGRVHANGPHSKKFNVGDLVACLTMYDSEATFTNQPEKYLISVPDGLDLKVATALILDWNTAYGMVKGNLHKGDKVFVHGMSGAVGYALMMLAKLEGAEVYGTASGRNHQAIRELGATPFEYKNKDWIKAMKDLGGVQAVYDPLGFESWDESYSILSHKGGHLYGYGGNLASLNGEEPRSIMWPTVKLLAQNLKLCHRRTTFYYITKDQATFEPNVKELFQLAKEKRIEVSIKKVWSLDDVPTAHKEWTSTTGMGSVIVEVS</sequence>
<dbReference type="GO" id="GO:0016491">
    <property type="term" value="F:oxidoreductase activity"/>
    <property type="evidence" value="ECO:0007669"/>
    <property type="project" value="InterPro"/>
</dbReference>
<dbReference type="InterPro" id="IPR020843">
    <property type="entry name" value="ER"/>
</dbReference>
<proteinExistence type="predicted"/>
<dbReference type="InterPro" id="IPR013149">
    <property type="entry name" value="ADH-like_C"/>
</dbReference>
<keyword evidence="3" id="KW-1185">Reference proteome</keyword>
<dbReference type="SUPFAM" id="SSF50129">
    <property type="entry name" value="GroES-like"/>
    <property type="match status" value="1"/>
</dbReference>
<evidence type="ECO:0000313" key="3">
    <source>
        <dbReference type="Proteomes" id="UP001203852"/>
    </source>
</evidence>
<feature type="domain" description="Enoyl reductase (ER)" evidence="1">
    <location>
        <begin position="14"/>
        <end position="328"/>
    </location>
</feature>
<dbReference type="GO" id="GO:0005739">
    <property type="term" value="C:mitochondrion"/>
    <property type="evidence" value="ECO:0007669"/>
    <property type="project" value="TreeGrafter"/>
</dbReference>
<dbReference type="EMBL" id="MU404351">
    <property type="protein sequence ID" value="KAI1616765.1"/>
    <property type="molecule type" value="Genomic_DNA"/>
</dbReference>
<dbReference type="InterPro" id="IPR051397">
    <property type="entry name" value="Zn-ADH-like_protein"/>
</dbReference>
<reference evidence="2" key="1">
    <citation type="journal article" date="2022" name="bioRxiv">
        <title>Deciphering the potential niche of two novel black yeast fungi from a biological soil crust based on their genomes, phenotypes, and melanin regulation.</title>
        <authorList>
            <consortium name="DOE Joint Genome Institute"/>
            <person name="Carr E.C."/>
            <person name="Barton Q."/>
            <person name="Grambo S."/>
            <person name="Sullivan M."/>
            <person name="Renfro C.M."/>
            <person name="Kuo A."/>
            <person name="Pangilinan J."/>
            <person name="Lipzen A."/>
            <person name="Keymanesh K."/>
            <person name="Savage E."/>
            <person name="Barry K."/>
            <person name="Grigoriev I.V."/>
            <person name="Riekhof W.R."/>
            <person name="Harris S.S."/>
        </authorList>
    </citation>
    <scope>NUCLEOTIDE SEQUENCE</scope>
    <source>
        <strain evidence="2">JF 03-4F</strain>
    </source>
</reference>
<dbReference type="InterPro" id="IPR011032">
    <property type="entry name" value="GroES-like_sf"/>
</dbReference>
<gene>
    <name evidence="2" type="ORF">EDD36DRAFT_429917</name>
</gene>
<dbReference type="SUPFAM" id="SSF51735">
    <property type="entry name" value="NAD(P)-binding Rossmann-fold domains"/>
    <property type="match status" value="1"/>
</dbReference>
<evidence type="ECO:0000259" key="1">
    <source>
        <dbReference type="SMART" id="SM00829"/>
    </source>
</evidence>
<dbReference type="InterPro" id="IPR036291">
    <property type="entry name" value="NAD(P)-bd_dom_sf"/>
</dbReference>
<organism evidence="2 3">
    <name type="scientific">Exophiala viscosa</name>
    <dbReference type="NCBI Taxonomy" id="2486360"/>
    <lineage>
        <taxon>Eukaryota</taxon>
        <taxon>Fungi</taxon>
        <taxon>Dikarya</taxon>
        <taxon>Ascomycota</taxon>
        <taxon>Pezizomycotina</taxon>
        <taxon>Eurotiomycetes</taxon>
        <taxon>Chaetothyriomycetidae</taxon>
        <taxon>Chaetothyriales</taxon>
        <taxon>Herpotrichiellaceae</taxon>
        <taxon>Exophiala</taxon>
    </lineage>
</organism>
<accession>A0AAN6IH12</accession>
<dbReference type="Proteomes" id="UP001203852">
    <property type="component" value="Unassembled WGS sequence"/>
</dbReference>
<dbReference type="Pfam" id="PF08240">
    <property type="entry name" value="ADH_N"/>
    <property type="match status" value="1"/>
</dbReference>
<dbReference type="Pfam" id="PF00107">
    <property type="entry name" value="ADH_zinc_N"/>
    <property type="match status" value="1"/>
</dbReference>
<dbReference type="PANTHER" id="PTHR43677">
    <property type="entry name" value="SHORT-CHAIN DEHYDROGENASE/REDUCTASE"/>
    <property type="match status" value="1"/>
</dbReference>
<dbReference type="SMART" id="SM00829">
    <property type="entry name" value="PKS_ER"/>
    <property type="match status" value="1"/>
</dbReference>
<dbReference type="InterPro" id="IPR013154">
    <property type="entry name" value="ADH-like_N"/>
</dbReference>
<dbReference type="PANTHER" id="PTHR43677:SF4">
    <property type="entry name" value="QUINONE OXIDOREDUCTASE-LIKE PROTEIN 2"/>
    <property type="match status" value="1"/>
</dbReference>
<evidence type="ECO:0000313" key="2">
    <source>
        <dbReference type="EMBL" id="KAI1616765.1"/>
    </source>
</evidence>
<dbReference type="Gene3D" id="3.90.180.10">
    <property type="entry name" value="Medium-chain alcohol dehydrogenases, catalytic domain"/>
    <property type="match status" value="1"/>
</dbReference>
<name>A0AAN6IH12_9EURO</name>